<dbReference type="AlphaFoldDB" id="A0A1I1PTL7"/>
<proteinExistence type="inferred from homology"/>
<comment type="similarity">
    <text evidence="1">Belongs to the CutC family.</text>
</comment>
<evidence type="ECO:0000313" key="3">
    <source>
        <dbReference type="EMBL" id="SFD13017.1"/>
    </source>
</evidence>
<dbReference type="InterPro" id="IPR036822">
    <property type="entry name" value="CutC-like_dom_sf"/>
</dbReference>
<dbReference type="SUPFAM" id="SSF110395">
    <property type="entry name" value="CutC-like"/>
    <property type="match status" value="1"/>
</dbReference>
<dbReference type="RefSeq" id="WP_245750568.1">
    <property type="nucleotide sequence ID" value="NZ_FOMI01000004.1"/>
</dbReference>
<dbReference type="Pfam" id="PF03932">
    <property type="entry name" value="CutC"/>
    <property type="match status" value="1"/>
</dbReference>
<name>A0A1I1PTL7_9FLAO</name>
<organism evidence="3 4">
    <name type="scientific">Algibacter pectinivorans</name>
    <dbReference type="NCBI Taxonomy" id="870482"/>
    <lineage>
        <taxon>Bacteria</taxon>
        <taxon>Pseudomonadati</taxon>
        <taxon>Bacteroidota</taxon>
        <taxon>Flavobacteriia</taxon>
        <taxon>Flavobacteriales</taxon>
        <taxon>Flavobacteriaceae</taxon>
        <taxon>Algibacter</taxon>
    </lineage>
</organism>
<evidence type="ECO:0000256" key="2">
    <source>
        <dbReference type="ARBA" id="ARBA00019014"/>
    </source>
</evidence>
<dbReference type="InterPro" id="IPR005627">
    <property type="entry name" value="CutC-like"/>
</dbReference>
<dbReference type="Proteomes" id="UP000199439">
    <property type="component" value="Unassembled WGS sequence"/>
</dbReference>
<dbReference type="PANTHER" id="PTHR12598:SF0">
    <property type="entry name" value="COPPER HOMEOSTASIS PROTEIN CUTC HOMOLOG"/>
    <property type="match status" value="1"/>
</dbReference>
<dbReference type="STRING" id="870482.SAMN04487987_104211"/>
<keyword evidence="4" id="KW-1185">Reference proteome</keyword>
<reference evidence="4" key="1">
    <citation type="submission" date="2016-10" db="EMBL/GenBank/DDBJ databases">
        <authorList>
            <person name="Varghese N."/>
            <person name="Submissions S."/>
        </authorList>
    </citation>
    <scope>NUCLEOTIDE SEQUENCE [LARGE SCALE GENOMIC DNA]</scope>
    <source>
        <strain evidence="4">DSM 25730</strain>
    </source>
</reference>
<dbReference type="Gene3D" id="3.20.20.380">
    <property type="entry name" value="Copper homeostasis (CutC) domain"/>
    <property type="match status" value="1"/>
</dbReference>
<accession>A0A1I1PTL7</accession>
<sequence>MNQINYSYIKEACVEGLQQAINAEKQGANRIELCACLNLDGLTPKIRTIKAVKKACSIPIRVIIRPRGGNFIYSKTELDIIKSEIQQCKSIGVEGVVFGLTTTTAELDISKIELLTELAFPMKVTIHKAIDTVKDPIEATKQLMKIKGVNTVLTSGKGNTWHEGKNLIKQMMKVAGDKLQIMPCGKVTNLNLALAHEILKAKAYHGKLIVGEL</sequence>
<protein>
    <recommendedName>
        <fullName evidence="2">Copper homeostasis protein cutC homolog</fullName>
    </recommendedName>
</protein>
<evidence type="ECO:0000313" key="4">
    <source>
        <dbReference type="Proteomes" id="UP000199439"/>
    </source>
</evidence>
<gene>
    <name evidence="3" type="ORF">SAMN04487987_104211</name>
</gene>
<dbReference type="EMBL" id="FOMI01000004">
    <property type="protein sequence ID" value="SFD13017.1"/>
    <property type="molecule type" value="Genomic_DNA"/>
</dbReference>
<dbReference type="GO" id="GO:0005507">
    <property type="term" value="F:copper ion binding"/>
    <property type="evidence" value="ECO:0007669"/>
    <property type="project" value="TreeGrafter"/>
</dbReference>
<evidence type="ECO:0000256" key="1">
    <source>
        <dbReference type="ARBA" id="ARBA00007768"/>
    </source>
</evidence>
<dbReference type="PANTHER" id="PTHR12598">
    <property type="entry name" value="COPPER HOMEOSTASIS PROTEIN CUTC"/>
    <property type="match status" value="1"/>
</dbReference>